<dbReference type="Proteomes" id="UP000195141">
    <property type="component" value="Chromosome"/>
</dbReference>
<organism evidence="6">
    <name type="scientific">Candidatus Enterococcus clewellii</name>
    <dbReference type="NCBI Taxonomy" id="1834193"/>
    <lineage>
        <taxon>Bacteria</taxon>
        <taxon>Bacillati</taxon>
        <taxon>Bacillota</taxon>
        <taxon>Bacilli</taxon>
        <taxon>Lactobacillales</taxon>
        <taxon>Enterococcaceae</taxon>
        <taxon>Enterococcus</taxon>
    </lineage>
</organism>
<proteinExistence type="inferred from homology"/>
<dbReference type="PANTHER" id="PTHR42711">
    <property type="entry name" value="ABC TRANSPORTER ATP-BINDING PROTEIN"/>
    <property type="match status" value="1"/>
</dbReference>
<keyword evidence="8" id="KW-1185">Reference proteome</keyword>
<sequence>MKNYDSDEAVVVQDLVKTFGTKVAVDQLSFSVKKGTIFGLLGHNGAGKSTTIDCILGTQRYDHATIRLLGKNPLKERKELFQSVGVQFQESAFQSQLKVKEICEITHSLYRTPINWQNMLDEFGLSEKLNAFLSTLSGGEKQKLCIILAIMGNPEIIFLDELTTGLDPSARREVWRYLLLLKERGVTIFLTSHYMDEVEKLCDQILIIKNGRALASGTVAEVISQSGKETMDEAFLSLIGEEL</sequence>
<keyword evidence="3" id="KW-0547">Nucleotide-binding</keyword>
<dbReference type="GO" id="GO:0016887">
    <property type="term" value="F:ATP hydrolysis activity"/>
    <property type="evidence" value="ECO:0007669"/>
    <property type="project" value="InterPro"/>
</dbReference>
<accession>A0A242K2D3</accession>
<evidence type="ECO:0000313" key="8">
    <source>
        <dbReference type="Proteomes" id="UP000195141"/>
    </source>
</evidence>
<keyword evidence="4 7" id="KW-0067">ATP-binding</keyword>
<protein>
    <submittedName>
        <fullName evidence="7">ABC-2 type transport system ATP-binding protein</fullName>
    </submittedName>
</protein>
<dbReference type="EMBL" id="CP147247">
    <property type="protein sequence ID" value="WYJ89646.1"/>
    <property type="molecule type" value="Genomic_DNA"/>
</dbReference>
<dbReference type="RefSeq" id="WP_086350333.1">
    <property type="nucleotide sequence ID" value="NZ_CP147247.1"/>
</dbReference>
<dbReference type="OrthoDB" id="9804819at2"/>
<dbReference type="CDD" id="cd03230">
    <property type="entry name" value="ABC_DR_subfamily_A"/>
    <property type="match status" value="1"/>
</dbReference>
<evidence type="ECO:0000256" key="4">
    <source>
        <dbReference type="ARBA" id="ARBA00022840"/>
    </source>
</evidence>
<reference evidence="7" key="2">
    <citation type="submission" date="2017-05" db="EMBL/GenBank/DDBJ databases">
        <authorList>
            <consortium name="The Broad Institute Genomics Platform"/>
            <consortium name="The Broad Institute Genomic Center for Infectious Diseases"/>
            <person name="Earl A."/>
            <person name="Manson A."/>
            <person name="Schwartman J."/>
            <person name="Gilmore M."/>
            <person name="Abouelleil A."/>
            <person name="Cao P."/>
            <person name="Chapman S."/>
            <person name="Cusick C."/>
            <person name="Shea T."/>
            <person name="Young S."/>
            <person name="Neafsey D."/>
            <person name="Nusbaum C."/>
            <person name="Birren B."/>
        </authorList>
    </citation>
    <scope>NUCLEOTIDE SEQUENCE</scope>
    <source>
        <strain evidence="7">9E7_DIV0242</strain>
    </source>
</reference>
<gene>
    <name evidence="7" type="ORF">A5888_001369</name>
    <name evidence="6" type="ORF">A5888_003329</name>
</gene>
<dbReference type="InterPro" id="IPR027417">
    <property type="entry name" value="P-loop_NTPase"/>
</dbReference>
<evidence type="ECO:0000256" key="1">
    <source>
        <dbReference type="ARBA" id="ARBA00005417"/>
    </source>
</evidence>
<dbReference type="EMBL" id="NGMM01000006">
    <property type="protein sequence ID" value="OTP12750.1"/>
    <property type="molecule type" value="Genomic_DNA"/>
</dbReference>
<evidence type="ECO:0000313" key="7">
    <source>
        <dbReference type="EMBL" id="WYJ89646.1"/>
    </source>
</evidence>
<dbReference type="InterPro" id="IPR003593">
    <property type="entry name" value="AAA+_ATPase"/>
</dbReference>
<dbReference type="AlphaFoldDB" id="A0A242K2D3"/>
<dbReference type="SUPFAM" id="SSF52540">
    <property type="entry name" value="P-loop containing nucleoside triphosphate hydrolases"/>
    <property type="match status" value="1"/>
</dbReference>
<dbReference type="GO" id="GO:0005524">
    <property type="term" value="F:ATP binding"/>
    <property type="evidence" value="ECO:0007669"/>
    <property type="project" value="UniProtKB-KW"/>
</dbReference>
<dbReference type="SMART" id="SM00382">
    <property type="entry name" value="AAA"/>
    <property type="match status" value="1"/>
</dbReference>
<evidence type="ECO:0000256" key="3">
    <source>
        <dbReference type="ARBA" id="ARBA00022741"/>
    </source>
</evidence>
<reference evidence="6" key="1">
    <citation type="submission" date="2017-05" db="EMBL/GenBank/DDBJ databases">
        <title>The Genome Sequence of Enterococcus sp. 9E7_DIV0242.</title>
        <authorList>
            <consortium name="The Broad Institute Genomics Platform"/>
            <consortium name="The Broad Institute Genomic Center for Infectious Diseases"/>
            <person name="Earl A."/>
            <person name="Manson A."/>
            <person name="Schwartman J."/>
            <person name="Gilmore M."/>
            <person name="Abouelleil A."/>
            <person name="Cao P."/>
            <person name="Chapman S."/>
            <person name="Cusick C."/>
            <person name="Shea T."/>
            <person name="Young S."/>
            <person name="Neafsey D."/>
            <person name="Nusbaum C."/>
            <person name="Birren B."/>
        </authorList>
    </citation>
    <scope>NUCLEOTIDE SEQUENCE [LARGE SCALE GENOMIC DNA]</scope>
    <source>
        <strain evidence="6">9E7_DIV0242</strain>
    </source>
</reference>
<dbReference type="PANTHER" id="PTHR42711:SF5">
    <property type="entry name" value="ABC TRANSPORTER ATP-BINDING PROTEIN NATA"/>
    <property type="match status" value="1"/>
</dbReference>
<reference evidence="7" key="3">
    <citation type="submission" date="2024-03" db="EMBL/GenBank/DDBJ databases">
        <title>The Genome Sequence of Enterococcus sp. DIV0242b.</title>
        <authorList>
            <consortium name="The Broad Institute Genomics Platform"/>
            <consortium name="The Broad Institute Microbial Omics Core"/>
            <consortium name="The Broad Institute Genomic Center for Infectious Diseases"/>
            <person name="Earl A."/>
            <person name="Manson A."/>
            <person name="Gilmore M."/>
            <person name="Schwartman J."/>
            <person name="Shea T."/>
            <person name="Abouelleil A."/>
            <person name="Cao P."/>
            <person name="Chapman S."/>
            <person name="Cusick C."/>
            <person name="Young S."/>
            <person name="Neafsey D."/>
            <person name="Nusbaum C."/>
            <person name="Birren B."/>
        </authorList>
    </citation>
    <scope>NUCLEOTIDE SEQUENCE</scope>
    <source>
        <strain evidence="7">9E7_DIV0242</strain>
    </source>
</reference>
<dbReference type="InterPro" id="IPR017871">
    <property type="entry name" value="ABC_transporter-like_CS"/>
</dbReference>
<evidence type="ECO:0000313" key="6">
    <source>
        <dbReference type="EMBL" id="OTP12750.1"/>
    </source>
</evidence>
<dbReference type="Gene3D" id="3.40.50.300">
    <property type="entry name" value="P-loop containing nucleotide triphosphate hydrolases"/>
    <property type="match status" value="1"/>
</dbReference>
<dbReference type="PROSITE" id="PS50893">
    <property type="entry name" value="ABC_TRANSPORTER_2"/>
    <property type="match status" value="1"/>
</dbReference>
<comment type="similarity">
    <text evidence="1">Belongs to the ABC transporter superfamily.</text>
</comment>
<dbReference type="InterPro" id="IPR050763">
    <property type="entry name" value="ABC_transporter_ATP-binding"/>
</dbReference>
<dbReference type="Pfam" id="PF00005">
    <property type="entry name" value="ABC_tran"/>
    <property type="match status" value="1"/>
</dbReference>
<evidence type="ECO:0000259" key="5">
    <source>
        <dbReference type="PROSITE" id="PS50893"/>
    </source>
</evidence>
<evidence type="ECO:0000256" key="2">
    <source>
        <dbReference type="ARBA" id="ARBA00022448"/>
    </source>
</evidence>
<feature type="domain" description="ABC transporter" evidence="5">
    <location>
        <begin position="10"/>
        <end position="235"/>
    </location>
</feature>
<name>A0A242K2D3_9ENTE</name>
<dbReference type="PROSITE" id="PS00211">
    <property type="entry name" value="ABC_TRANSPORTER_1"/>
    <property type="match status" value="1"/>
</dbReference>
<keyword evidence="2" id="KW-0813">Transport</keyword>
<dbReference type="InterPro" id="IPR003439">
    <property type="entry name" value="ABC_transporter-like_ATP-bd"/>
</dbReference>